<accession>A0A9N9IEZ0</accession>
<keyword evidence="3" id="KW-1185">Reference proteome</keyword>
<name>A0A9N9IEZ0_9GLOM</name>
<gene>
    <name evidence="2" type="ORF">RFULGI_LOCUS12277</name>
</gene>
<proteinExistence type="predicted"/>
<organism evidence="2 3">
    <name type="scientific">Racocetra fulgida</name>
    <dbReference type="NCBI Taxonomy" id="60492"/>
    <lineage>
        <taxon>Eukaryota</taxon>
        <taxon>Fungi</taxon>
        <taxon>Fungi incertae sedis</taxon>
        <taxon>Mucoromycota</taxon>
        <taxon>Glomeromycotina</taxon>
        <taxon>Glomeromycetes</taxon>
        <taxon>Diversisporales</taxon>
        <taxon>Gigasporaceae</taxon>
        <taxon>Racocetra</taxon>
    </lineage>
</organism>
<evidence type="ECO:0000256" key="1">
    <source>
        <dbReference type="SAM" id="MobiDB-lite"/>
    </source>
</evidence>
<evidence type="ECO:0000313" key="2">
    <source>
        <dbReference type="EMBL" id="CAG8732890.1"/>
    </source>
</evidence>
<dbReference type="AlphaFoldDB" id="A0A9N9IEZ0"/>
<evidence type="ECO:0000313" key="3">
    <source>
        <dbReference type="Proteomes" id="UP000789396"/>
    </source>
</evidence>
<dbReference type="EMBL" id="CAJVPZ010028980">
    <property type="protein sequence ID" value="CAG8732890.1"/>
    <property type="molecule type" value="Genomic_DNA"/>
</dbReference>
<dbReference type="OrthoDB" id="10532806at2759"/>
<sequence length="102" mass="11273">MITPPVTNLIAEPFTQANPDREQSTVNQYATNSSSAAESHKRINSNKKSSVIKVPKTKLSPAKPYTQTRNRRKLTDLAKDMLINPNASEQSPSVSPDHQNLT</sequence>
<comment type="caution">
    <text evidence="2">The sequence shown here is derived from an EMBL/GenBank/DDBJ whole genome shotgun (WGS) entry which is preliminary data.</text>
</comment>
<reference evidence="2" key="1">
    <citation type="submission" date="2021-06" db="EMBL/GenBank/DDBJ databases">
        <authorList>
            <person name="Kallberg Y."/>
            <person name="Tangrot J."/>
            <person name="Rosling A."/>
        </authorList>
    </citation>
    <scope>NUCLEOTIDE SEQUENCE</scope>
    <source>
        <strain evidence="2">IN212</strain>
    </source>
</reference>
<dbReference type="Proteomes" id="UP000789396">
    <property type="component" value="Unassembled WGS sequence"/>
</dbReference>
<feature type="region of interest" description="Disordered" evidence="1">
    <location>
        <begin position="1"/>
        <end position="102"/>
    </location>
</feature>
<protein>
    <submittedName>
        <fullName evidence="2">2086_t:CDS:1</fullName>
    </submittedName>
</protein>
<feature type="compositionally biased region" description="Polar residues" evidence="1">
    <location>
        <begin position="24"/>
        <end position="37"/>
    </location>
</feature>
<feature type="compositionally biased region" description="Polar residues" evidence="1">
    <location>
        <begin position="85"/>
        <end position="102"/>
    </location>
</feature>